<accession>A0A842I7V5</accession>
<dbReference type="AlphaFoldDB" id="A0A842I7V5"/>
<feature type="region of interest" description="Disordered" evidence="1">
    <location>
        <begin position="43"/>
        <end position="64"/>
    </location>
</feature>
<evidence type="ECO:0000256" key="1">
    <source>
        <dbReference type="SAM" id="MobiDB-lite"/>
    </source>
</evidence>
<gene>
    <name evidence="3" type="ORF">H7F16_09410</name>
</gene>
<dbReference type="Proteomes" id="UP000555411">
    <property type="component" value="Unassembled WGS sequence"/>
</dbReference>
<proteinExistence type="predicted"/>
<keyword evidence="2" id="KW-0472">Membrane</keyword>
<dbReference type="EMBL" id="JACLQD010000002">
    <property type="protein sequence ID" value="MBC2835719.1"/>
    <property type="molecule type" value="Genomic_DNA"/>
</dbReference>
<comment type="caution">
    <text evidence="3">The sequence shown here is derived from an EMBL/GenBank/DDBJ whole genome shotgun (WGS) entry which is preliminary data.</text>
</comment>
<keyword evidence="2" id="KW-1133">Transmembrane helix</keyword>
<protein>
    <submittedName>
        <fullName evidence="3">Uncharacterized protein</fullName>
    </submittedName>
</protein>
<feature type="transmembrane region" description="Helical" evidence="2">
    <location>
        <begin position="16"/>
        <end position="38"/>
    </location>
</feature>
<keyword evidence="4" id="KW-1185">Reference proteome</keyword>
<name>A0A842I7V5_9RHOB</name>
<evidence type="ECO:0000313" key="4">
    <source>
        <dbReference type="Proteomes" id="UP000555411"/>
    </source>
</evidence>
<sequence length="64" mass="7440">MRRHRYHLRPFQRLRAALAGVVDLVLFLVLVPVVLILARRDPVRPPLSPQRLRQSPLEDASHRA</sequence>
<organism evidence="3 4">
    <name type="scientific">Paragemmobacter straminiformis</name>
    <dbReference type="NCBI Taxonomy" id="2045119"/>
    <lineage>
        <taxon>Bacteria</taxon>
        <taxon>Pseudomonadati</taxon>
        <taxon>Pseudomonadota</taxon>
        <taxon>Alphaproteobacteria</taxon>
        <taxon>Rhodobacterales</taxon>
        <taxon>Paracoccaceae</taxon>
        <taxon>Paragemmobacter</taxon>
    </lineage>
</organism>
<evidence type="ECO:0000256" key="2">
    <source>
        <dbReference type="SAM" id="Phobius"/>
    </source>
</evidence>
<reference evidence="3 4" key="1">
    <citation type="journal article" date="2017" name="Int. J. Syst. Evol. Microbiol.">
        <title>Gemmobacter straminiformis sp. nov., isolated from an artificial fountain.</title>
        <authorList>
            <person name="Kang J.Y."/>
            <person name="Kim M.J."/>
            <person name="Chun J."/>
            <person name="Son K.P."/>
            <person name="Jahng K.Y."/>
        </authorList>
    </citation>
    <scope>NUCLEOTIDE SEQUENCE [LARGE SCALE GENOMIC DNA]</scope>
    <source>
        <strain evidence="3 4">CAM-8</strain>
    </source>
</reference>
<keyword evidence="2" id="KW-0812">Transmembrane</keyword>
<evidence type="ECO:0000313" key="3">
    <source>
        <dbReference type="EMBL" id="MBC2835719.1"/>
    </source>
</evidence>
<dbReference type="RefSeq" id="WP_185797298.1">
    <property type="nucleotide sequence ID" value="NZ_JACLQD010000002.1"/>
</dbReference>